<accession>A0ABP0FSG8</accession>
<evidence type="ECO:0000313" key="1">
    <source>
        <dbReference type="EMBL" id="CAK8681606.1"/>
    </source>
</evidence>
<comment type="caution">
    <text evidence="1">The sequence shown here is derived from an EMBL/GenBank/DDBJ whole genome shotgun (WGS) entry which is preliminary data.</text>
</comment>
<evidence type="ECO:0000313" key="2">
    <source>
        <dbReference type="Proteomes" id="UP001642483"/>
    </source>
</evidence>
<reference evidence="1 2" key="1">
    <citation type="submission" date="2024-02" db="EMBL/GenBank/DDBJ databases">
        <authorList>
            <person name="Daric V."/>
            <person name="Darras S."/>
        </authorList>
    </citation>
    <scope>NUCLEOTIDE SEQUENCE [LARGE SCALE GENOMIC DNA]</scope>
</reference>
<sequence length="75" mass="8309">MRFLKKISLLLHDGDLEIGSPPGPGSSPKYTQKGGQVLRNAVISPQNVKNAVYEMFHVNSAECCRKMCHFFIADS</sequence>
<proteinExistence type="predicted"/>
<gene>
    <name evidence="1" type="ORF">CVLEPA_LOCUS11824</name>
</gene>
<organism evidence="1 2">
    <name type="scientific">Clavelina lepadiformis</name>
    <name type="common">Light-bulb sea squirt</name>
    <name type="synonym">Ascidia lepadiformis</name>
    <dbReference type="NCBI Taxonomy" id="159417"/>
    <lineage>
        <taxon>Eukaryota</taxon>
        <taxon>Metazoa</taxon>
        <taxon>Chordata</taxon>
        <taxon>Tunicata</taxon>
        <taxon>Ascidiacea</taxon>
        <taxon>Aplousobranchia</taxon>
        <taxon>Clavelinidae</taxon>
        <taxon>Clavelina</taxon>
    </lineage>
</organism>
<name>A0ABP0FSG8_CLALP</name>
<dbReference type="Proteomes" id="UP001642483">
    <property type="component" value="Unassembled WGS sequence"/>
</dbReference>
<dbReference type="EMBL" id="CAWYQH010000079">
    <property type="protein sequence ID" value="CAK8681606.1"/>
    <property type="molecule type" value="Genomic_DNA"/>
</dbReference>
<protein>
    <submittedName>
        <fullName evidence="1">Uncharacterized protein</fullName>
    </submittedName>
</protein>
<keyword evidence="2" id="KW-1185">Reference proteome</keyword>